<proteinExistence type="inferred from homology"/>
<comment type="subcellular location">
    <subcellularLocation>
        <location evidence="1">Periplasm</location>
    </subcellularLocation>
</comment>
<evidence type="ECO:0000313" key="4">
    <source>
        <dbReference type="Proteomes" id="UP000198844"/>
    </source>
</evidence>
<comment type="similarity">
    <text evidence="2">Belongs to the bacterial solute-binding protein 1 family.</text>
</comment>
<dbReference type="SUPFAM" id="SSF53850">
    <property type="entry name" value="Periplasmic binding protein-like II"/>
    <property type="match status" value="1"/>
</dbReference>
<dbReference type="Pfam" id="PF13416">
    <property type="entry name" value="SBP_bac_8"/>
    <property type="match status" value="1"/>
</dbReference>
<dbReference type="AlphaFoldDB" id="A0A1I7BCJ9"/>
<dbReference type="InterPro" id="IPR050490">
    <property type="entry name" value="Bact_solute-bd_prot1"/>
</dbReference>
<organism evidence="3 4">
    <name type="scientific">Paraburkholderia aspalathi</name>
    <dbReference type="NCBI Taxonomy" id="1324617"/>
    <lineage>
        <taxon>Bacteria</taxon>
        <taxon>Pseudomonadati</taxon>
        <taxon>Pseudomonadota</taxon>
        <taxon>Betaproteobacteria</taxon>
        <taxon>Burkholderiales</taxon>
        <taxon>Burkholderiaceae</taxon>
        <taxon>Paraburkholderia</taxon>
    </lineage>
</organism>
<dbReference type="PANTHER" id="PTHR43649:SF12">
    <property type="entry name" value="DIACETYLCHITOBIOSE BINDING PROTEIN DASA"/>
    <property type="match status" value="1"/>
</dbReference>
<dbReference type="InterPro" id="IPR006059">
    <property type="entry name" value="SBP"/>
</dbReference>
<dbReference type="OrthoDB" id="4393730at2"/>
<dbReference type="Gene3D" id="3.40.190.10">
    <property type="entry name" value="Periplasmic binding protein-like II"/>
    <property type="match status" value="1"/>
</dbReference>
<gene>
    <name evidence="3" type="ORF">SAMN05192563_1004360</name>
</gene>
<dbReference type="CDD" id="cd14748">
    <property type="entry name" value="PBP2_UgpB"/>
    <property type="match status" value="1"/>
</dbReference>
<dbReference type="PANTHER" id="PTHR43649">
    <property type="entry name" value="ARABINOSE-BINDING PROTEIN-RELATED"/>
    <property type="match status" value="1"/>
</dbReference>
<name>A0A1I7BCJ9_9BURK</name>
<dbReference type="EMBL" id="FPBH01000004">
    <property type="protein sequence ID" value="SFT84939.1"/>
    <property type="molecule type" value="Genomic_DNA"/>
</dbReference>
<dbReference type="Proteomes" id="UP000198844">
    <property type="component" value="Unassembled WGS sequence"/>
</dbReference>
<accession>A0A1I7BCJ9</accession>
<reference evidence="3 4" key="1">
    <citation type="submission" date="2016-10" db="EMBL/GenBank/DDBJ databases">
        <authorList>
            <person name="de Groot N.N."/>
        </authorList>
    </citation>
    <scope>NUCLEOTIDE SEQUENCE [LARGE SCALE GENOMIC DNA]</scope>
    <source>
        <strain evidence="3 4">LMG 27731</strain>
    </source>
</reference>
<dbReference type="GO" id="GO:0042597">
    <property type="term" value="C:periplasmic space"/>
    <property type="evidence" value="ECO:0007669"/>
    <property type="project" value="UniProtKB-SubCell"/>
</dbReference>
<evidence type="ECO:0000256" key="1">
    <source>
        <dbReference type="ARBA" id="ARBA00004418"/>
    </source>
</evidence>
<protein>
    <submittedName>
        <fullName evidence="3">Carbohydrate ABC transporter substrate-binding protein, CUT1 family</fullName>
    </submittedName>
</protein>
<sequence length="384" mass="42147">MIEVLGTTLSTPPQLIQRFRTEHPDIDLRVRPPAVDYDDLTQRLLRDNIAGSLPDVIFQGYNRSALTAQRGLATPLEPLLNADKDWAKHSYQPASDALCRYGNRTYGLPNLVSVPIVYYNVDLVKQAGGDPNRLPQTWEQISNLAARITALDGKRVGGFFDYASPGNWTFMALVDSQGSRMMSPDDRKIAFDGPEGMRALNVLKMFGAAGQVDMSRDQAYQAFSTGGMGLIVTSSGFLKSLMKQAKFEVRTAPLPLASNGHLPAGGNCLMMLTKDTGKQQAAWTFMKFMAGSTAQKTMFESTGYVPGNRLTVAQLEQSTDAKDPRMTALLASSKSAGWYSFPGKNSLRITEAIALHLQEVVTLKRSPEEAMKLMVNDVQNLLAR</sequence>
<evidence type="ECO:0000313" key="3">
    <source>
        <dbReference type="EMBL" id="SFT84939.1"/>
    </source>
</evidence>
<evidence type="ECO:0000256" key="2">
    <source>
        <dbReference type="ARBA" id="ARBA00008520"/>
    </source>
</evidence>
<dbReference type="RefSeq" id="WP_093633940.1">
    <property type="nucleotide sequence ID" value="NZ_FPBH01000004.1"/>
</dbReference>